<accession>A0A6G0XUJ2</accession>
<comment type="caution">
    <text evidence="5">The sequence shown here is derived from an EMBL/GenBank/DDBJ whole genome shotgun (WGS) entry which is preliminary data.</text>
</comment>
<keyword evidence="1 3" id="KW-0547">Nucleotide-binding</keyword>
<dbReference type="AlphaFoldDB" id="A0A6G0XUJ2"/>
<protein>
    <submittedName>
        <fullName evidence="5">Uncharacterized protein</fullName>
    </submittedName>
</protein>
<dbReference type="Gene3D" id="3.90.640.10">
    <property type="entry name" value="Actin, Chain A, domain 4"/>
    <property type="match status" value="1"/>
</dbReference>
<dbReference type="SUPFAM" id="SSF53067">
    <property type="entry name" value="Actin-like ATPase domain"/>
    <property type="match status" value="2"/>
</dbReference>
<dbReference type="GO" id="GO:0005524">
    <property type="term" value="F:ATP binding"/>
    <property type="evidence" value="ECO:0007669"/>
    <property type="project" value="UniProtKB-KW"/>
</dbReference>
<evidence type="ECO:0000313" key="5">
    <source>
        <dbReference type="EMBL" id="KAF0744330.1"/>
    </source>
</evidence>
<dbReference type="EMBL" id="VJMJ01000009">
    <property type="protein sequence ID" value="KAF0744330.1"/>
    <property type="molecule type" value="Genomic_DNA"/>
</dbReference>
<name>A0A6G0XUJ2_9STRA</name>
<proteinExistence type="inferred from homology"/>
<dbReference type="InterPro" id="IPR013126">
    <property type="entry name" value="Hsp_70_fam"/>
</dbReference>
<keyword evidence="4" id="KW-0812">Transmembrane</keyword>
<keyword evidence="6" id="KW-1185">Reference proteome</keyword>
<dbReference type="CDD" id="cd24028">
    <property type="entry name" value="ASKHA_NBD_HSP70_HSPA1-like"/>
    <property type="match status" value="1"/>
</dbReference>
<dbReference type="PANTHER" id="PTHR19375">
    <property type="entry name" value="HEAT SHOCK PROTEIN 70KDA"/>
    <property type="match status" value="1"/>
</dbReference>
<reference evidence="5 6" key="1">
    <citation type="submission" date="2019-07" db="EMBL/GenBank/DDBJ databases">
        <title>Genomics analysis of Aphanomyces spp. identifies a new class of oomycete effector associated with host adaptation.</title>
        <authorList>
            <person name="Gaulin E."/>
        </authorList>
    </citation>
    <scope>NUCLEOTIDE SEQUENCE [LARGE SCALE GENOMIC DNA]</scope>
    <source>
        <strain evidence="5 6">ATCC 201684</strain>
    </source>
</reference>
<dbReference type="GO" id="GO:0140662">
    <property type="term" value="F:ATP-dependent protein folding chaperone"/>
    <property type="evidence" value="ECO:0007669"/>
    <property type="project" value="InterPro"/>
</dbReference>
<comment type="similarity">
    <text evidence="3">Belongs to the heat shock protein 70 family.</text>
</comment>
<keyword evidence="4" id="KW-1133">Transmembrane helix</keyword>
<evidence type="ECO:0000256" key="4">
    <source>
        <dbReference type="SAM" id="Phobius"/>
    </source>
</evidence>
<feature type="transmembrane region" description="Helical" evidence="4">
    <location>
        <begin position="529"/>
        <end position="551"/>
    </location>
</feature>
<evidence type="ECO:0000256" key="3">
    <source>
        <dbReference type="RuleBase" id="RU003322"/>
    </source>
</evidence>
<dbReference type="InterPro" id="IPR029047">
    <property type="entry name" value="HSP70_peptide-bd_sf"/>
</dbReference>
<dbReference type="Proteomes" id="UP000481153">
    <property type="component" value="Unassembled WGS sequence"/>
</dbReference>
<dbReference type="VEuPathDB" id="FungiDB:AeMF1_018842"/>
<evidence type="ECO:0000256" key="1">
    <source>
        <dbReference type="ARBA" id="ARBA00022741"/>
    </source>
</evidence>
<keyword evidence="4" id="KW-0472">Membrane</keyword>
<dbReference type="Gene3D" id="3.30.420.40">
    <property type="match status" value="2"/>
</dbReference>
<dbReference type="SUPFAM" id="SSF100920">
    <property type="entry name" value="Heat shock protein 70kD (HSP70), peptide-binding domain"/>
    <property type="match status" value="1"/>
</dbReference>
<dbReference type="FunFam" id="3.90.640.10:FF:000003">
    <property type="entry name" value="Molecular chaperone DnaK"/>
    <property type="match status" value="1"/>
</dbReference>
<dbReference type="PROSITE" id="PS01036">
    <property type="entry name" value="HSP70_3"/>
    <property type="match status" value="1"/>
</dbReference>
<dbReference type="Gene3D" id="2.60.34.10">
    <property type="entry name" value="Substrate Binding Domain Of DNAk, Chain A, domain 1"/>
    <property type="match status" value="1"/>
</dbReference>
<dbReference type="Pfam" id="PF00012">
    <property type="entry name" value="HSP70"/>
    <property type="match status" value="1"/>
</dbReference>
<gene>
    <name evidence="5" type="ORF">Ae201684_000818</name>
</gene>
<dbReference type="InterPro" id="IPR018181">
    <property type="entry name" value="Heat_shock_70_CS"/>
</dbReference>
<evidence type="ECO:0000256" key="2">
    <source>
        <dbReference type="ARBA" id="ARBA00022840"/>
    </source>
</evidence>
<dbReference type="InterPro" id="IPR043129">
    <property type="entry name" value="ATPase_NBD"/>
</dbReference>
<organism evidence="5 6">
    <name type="scientific">Aphanomyces euteiches</name>
    <dbReference type="NCBI Taxonomy" id="100861"/>
    <lineage>
        <taxon>Eukaryota</taxon>
        <taxon>Sar</taxon>
        <taxon>Stramenopiles</taxon>
        <taxon>Oomycota</taxon>
        <taxon>Saprolegniomycetes</taxon>
        <taxon>Saprolegniales</taxon>
        <taxon>Verrucalvaceae</taxon>
        <taxon>Aphanomyces</taxon>
    </lineage>
</organism>
<dbReference type="PROSITE" id="PS00297">
    <property type="entry name" value="HSP70_1"/>
    <property type="match status" value="1"/>
</dbReference>
<dbReference type="PROSITE" id="PS00329">
    <property type="entry name" value="HSP70_2"/>
    <property type="match status" value="1"/>
</dbReference>
<sequence>MTDEVYESWGQNADEFENGTVCIGIDLGTTNSCVAYWKQGANHPKIINHRTKDGEKHRTVPSVVSFPPKNHPFVGFDGVEHEQTFEAESVTIRCAKRLMGKSLDQVADEQQYLSYTLVEDVDGNASIELPSKKDAASPIEVSALLLKYIKDTAEDKLEQRVYNCVLTVPAYFNEFQRKSTLKAAKMAGFQGIRLLNEPTAAAMAYGLFVAGKKRVVVFDFGGGTLDVSVLSIDNGKFSVEGVGGDTHLGGEDINHILHDYILECIKDQHKGALKLPLDRDSMIHLQRAVEHAKVTLSTQKEVSIYLNDFCGIKSHKQTLTRSKLDSLCQPLFKKCIDITRDVLTSIELTPKDTDEIVLVGGSTRIPAIRTMLTQFFDGKELCTSVNADEVVAAGAAIQAAILSGIDKKVFQDVLMMDVIPLSIGIEKADGHMEVLIPKNSRIPIAVTKYFDTFEDNQRGITVEVFEGEAPIVRDNTYLTYFNFTLPRNKVGKAGEFQHPVTLSMNANGVLQVKAGAQHDDNDNEASNKWILVLSAYMAFLAAVYIFARLYFADDRLSYTQEYADNGS</sequence>
<keyword evidence="2 3" id="KW-0067">ATP-binding</keyword>
<evidence type="ECO:0000313" key="6">
    <source>
        <dbReference type="Proteomes" id="UP000481153"/>
    </source>
</evidence>
<dbReference type="PRINTS" id="PR00301">
    <property type="entry name" value="HEATSHOCK70"/>
</dbReference>